<evidence type="ECO:0000259" key="14">
    <source>
        <dbReference type="Pfam" id="PF01712"/>
    </source>
</evidence>
<gene>
    <name evidence="15" type="ORF">OFUS_LOCUS13628</name>
</gene>
<comment type="function">
    <text evidence="2 13">Accessory subunit of the mitochondrial membrane respiratory chain NADH dehydrogenase (Complex I), that is believed not to be involved in catalysis. Complex I functions in the transfer of electrons from NADH to the respiratory chain. The immediate electron acceptor for the enzyme is believed to be ubiquinone.</text>
</comment>
<comment type="subcellular location">
    <subcellularLocation>
        <location evidence="3 13">Mitochondrion matrix</location>
    </subcellularLocation>
</comment>
<dbReference type="OrthoDB" id="17400at2759"/>
<evidence type="ECO:0000256" key="9">
    <source>
        <dbReference type="ARBA" id="ARBA00022827"/>
    </source>
</evidence>
<feature type="domain" description="Deoxynucleoside kinase" evidence="14">
    <location>
        <begin position="97"/>
        <end position="291"/>
    </location>
</feature>
<evidence type="ECO:0000256" key="3">
    <source>
        <dbReference type="ARBA" id="ARBA00004305"/>
    </source>
</evidence>
<dbReference type="InterPro" id="IPR027417">
    <property type="entry name" value="P-loop_NTPase"/>
</dbReference>
<dbReference type="InterPro" id="IPR031314">
    <property type="entry name" value="DNK_dom"/>
</dbReference>
<keyword evidence="9 13" id="KW-0274">FAD</keyword>
<evidence type="ECO:0000256" key="1">
    <source>
        <dbReference type="ARBA" id="ARBA00001974"/>
    </source>
</evidence>
<evidence type="ECO:0000256" key="13">
    <source>
        <dbReference type="PIRNR" id="PIRNR000543"/>
    </source>
</evidence>
<dbReference type="Pfam" id="PF01712">
    <property type="entry name" value="dNK"/>
    <property type="match status" value="1"/>
</dbReference>
<accession>A0A8J1UHV6</accession>
<dbReference type="InterPro" id="IPR050566">
    <property type="entry name" value="Deoxyribonucleoside_kinase"/>
</dbReference>
<evidence type="ECO:0000256" key="11">
    <source>
        <dbReference type="ARBA" id="ARBA00022982"/>
    </source>
</evidence>
<comment type="caution">
    <text evidence="15">The sequence shown here is derived from an EMBL/GenBank/DDBJ whole genome shotgun (WGS) entry which is preliminary data.</text>
</comment>
<dbReference type="SUPFAM" id="SSF52540">
    <property type="entry name" value="P-loop containing nucleoside triphosphate hydrolases"/>
    <property type="match status" value="1"/>
</dbReference>
<keyword evidence="16" id="KW-1185">Reference proteome</keyword>
<evidence type="ECO:0000256" key="4">
    <source>
        <dbReference type="ARBA" id="ARBA00008606"/>
    </source>
</evidence>
<keyword evidence="6 13" id="KW-0813">Transport</keyword>
<proteinExistence type="inferred from homology"/>
<dbReference type="Proteomes" id="UP000749559">
    <property type="component" value="Unassembled WGS sequence"/>
</dbReference>
<protein>
    <recommendedName>
        <fullName evidence="5 13">NADH dehydrogenase [ubiquinone] 1 alpha subcomplex subunit 10, mitochondrial</fullName>
    </recommendedName>
</protein>
<dbReference type="InterPro" id="IPR015828">
    <property type="entry name" value="NDUFA10"/>
</dbReference>
<dbReference type="Gene3D" id="3.40.50.300">
    <property type="entry name" value="P-loop containing nucleotide triphosphate hydrolases"/>
    <property type="match status" value="1"/>
</dbReference>
<dbReference type="PANTHER" id="PTHR10513:SF15">
    <property type="entry name" value="NADH DEHYDROGENASE [UBIQUINONE] 1 ALPHA SUBCOMPLEX SUBUNIT 10, MITOCHONDRIAL"/>
    <property type="match status" value="1"/>
</dbReference>
<keyword evidence="11 13" id="KW-0249">Electron transport</keyword>
<keyword evidence="12 13" id="KW-0496">Mitochondrion</keyword>
<dbReference type="EMBL" id="CAIIXF020000007">
    <property type="protein sequence ID" value="CAH1788021.1"/>
    <property type="molecule type" value="Genomic_DNA"/>
</dbReference>
<evidence type="ECO:0000313" key="15">
    <source>
        <dbReference type="EMBL" id="CAH1788021.1"/>
    </source>
</evidence>
<keyword evidence="8 13" id="KW-0679">Respiratory chain</keyword>
<name>A0A8J1UHV6_OWEFU</name>
<evidence type="ECO:0000256" key="12">
    <source>
        <dbReference type="ARBA" id="ARBA00023128"/>
    </source>
</evidence>
<comment type="cofactor">
    <cofactor evidence="1 13">
        <name>FAD</name>
        <dbReference type="ChEBI" id="CHEBI:57692"/>
    </cofactor>
</comment>
<keyword evidence="7 13" id="KW-0285">Flavoprotein</keyword>
<keyword evidence="10" id="KW-0809">Transit peptide</keyword>
<evidence type="ECO:0000256" key="10">
    <source>
        <dbReference type="ARBA" id="ARBA00022946"/>
    </source>
</evidence>
<evidence type="ECO:0000256" key="8">
    <source>
        <dbReference type="ARBA" id="ARBA00022660"/>
    </source>
</evidence>
<sequence length="417" mass="49037">MRSRQFPASGFQVFSMLSRTARACLARLQPQIETSQTLLKATPVLATKVASITSAHGKPREGMIPPWPYRTKPYRMWHQFLTFESTMKRMDENAKIICVDGNIGVGKTEFSKKLAKELDFWYVPETTDTDVYTLGDFDLRELNKFLPPNARMYDMADFYGGYESMGGKVGGLQVRMYVQRFYKYAEALVHVLNTGQGVVLDRSVWSDLVFAEVLNKMGYISKDALKYYYMIRENSLCELWAPHLTIYLDAPVSTLRERIIKRNKPMEVNSKILNDDFLTNMEKVYKNKFIPQMRKFGEVVEYNWQDYGPEWDILVEEIEQLKLEPDLNEDANKFSDWEINREDDWSFYRRYFNNKVALDRLFSRPFWYDRCPEMFPTGDDAYAILEILDKHPCTQFRPGFRKELGEKEILWNLGIDK</sequence>
<evidence type="ECO:0000256" key="7">
    <source>
        <dbReference type="ARBA" id="ARBA00022630"/>
    </source>
</evidence>
<dbReference type="PANTHER" id="PTHR10513">
    <property type="entry name" value="DEOXYNUCLEOSIDE KINASE"/>
    <property type="match status" value="1"/>
</dbReference>
<evidence type="ECO:0000256" key="6">
    <source>
        <dbReference type="ARBA" id="ARBA00022448"/>
    </source>
</evidence>
<dbReference type="AlphaFoldDB" id="A0A8J1UHV6"/>
<evidence type="ECO:0000313" key="16">
    <source>
        <dbReference type="Proteomes" id="UP000749559"/>
    </source>
</evidence>
<dbReference type="GO" id="GO:0006120">
    <property type="term" value="P:mitochondrial electron transport, NADH to ubiquinone"/>
    <property type="evidence" value="ECO:0007669"/>
    <property type="project" value="InterPro"/>
</dbReference>
<dbReference type="PIRSF" id="PIRSF000543">
    <property type="entry name" value="NADH_UQ_42KD"/>
    <property type="match status" value="1"/>
</dbReference>
<evidence type="ECO:0000256" key="2">
    <source>
        <dbReference type="ARBA" id="ARBA00003195"/>
    </source>
</evidence>
<organism evidence="15 16">
    <name type="scientific">Owenia fusiformis</name>
    <name type="common">Polychaete worm</name>
    <dbReference type="NCBI Taxonomy" id="6347"/>
    <lineage>
        <taxon>Eukaryota</taxon>
        <taxon>Metazoa</taxon>
        <taxon>Spiralia</taxon>
        <taxon>Lophotrochozoa</taxon>
        <taxon>Annelida</taxon>
        <taxon>Polychaeta</taxon>
        <taxon>Sedentaria</taxon>
        <taxon>Canalipalpata</taxon>
        <taxon>Sabellida</taxon>
        <taxon>Oweniida</taxon>
        <taxon>Oweniidae</taxon>
        <taxon>Owenia</taxon>
    </lineage>
</organism>
<evidence type="ECO:0000256" key="5">
    <source>
        <dbReference type="ARBA" id="ARBA00017279"/>
    </source>
</evidence>
<reference evidence="15" key="1">
    <citation type="submission" date="2022-03" db="EMBL/GenBank/DDBJ databases">
        <authorList>
            <person name="Martin C."/>
        </authorList>
    </citation>
    <scope>NUCLEOTIDE SEQUENCE</scope>
</reference>
<dbReference type="GO" id="GO:0005759">
    <property type="term" value="C:mitochondrial matrix"/>
    <property type="evidence" value="ECO:0007669"/>
    <property type="project" value="UniProtKB-SubCell"/>
</dbReference>
<comment type="similarity">
    <text evidence="4 13">Belongs to the complex I NDUFA10 subunit family.</text>
</comment>